<protein>
    <submittedName>
        <fullName evidence="3">Uncharacterized protein</fullName>
    </submittedName>
</protein>
<name>A0AAV1JAR1_9NEOP</name>
<keyword evidence="4" id="KW-1185">Reference proteome</keyword>
<sequence length="558" mass="63988">MITWTEDALRTCFQAFVLICYAQTLALSATCEEAKKTTDVEQSKDKRQTQDVGSHHYYYRTARKQEPVAPVEEPQEDDKNPRDEQYRPGQVFSVNAQELLELQPQRKAPVASGQQLQHLYHNPQQEQKQTLQQFYYVDPQAQRQQLQQLQQVAPPSHAVIARPNYSSNGGEASVGAALSVSDTGSHSAEAYDQDLLALLGHSVQRPQAYVHTQAPLLTPTPAPQYQQIEQYITKPSKKPTKLRPKIHVAAQSTIAPQQYLIETTNVQQQPLQQQYRPVQQNPRASQTLRYVTLQPQTLQAQQAIQQPLYERPEVQGLKVVPAPNLQNLNPNFRVLQYQQEAPKQFRILDATRYRQEQPRVLNERPIAYLKQFPEPEKVRALPEQNLQENLSIQRPVQTQYYYRPVFRSNDGRRYEVPKEQPRAIEATKTPLSAIYVSKSITPKKAIRPVVRIEQSKDQYREPYNIAQASSSEQVNEQSHLEEQRSQLPPPKNNKAYTPEEFAGLIAAGYAVTPIPVGQHDTQVPQQAQSRSLVEPVYHRRAYYTRRNQYLPLRGDDAP</sequence>
<feature type="region of interest" description="Disordered" evidence="1">
    <location>
        <begin position="468"/>
        <end position="496"/>
    </location>
</feature>
<accession>A0AAV1JAR1</accession>
<evidence type="ECO:0000256" key="2">
    <source>
        <dbReference type="SAM" id="SignalP"/>
    </source>
</evidence>
<feature type="region of interest" description="Disordered" evidence="1">
    <location>
        <begin position="34"/>
        <end position="87"/>
    </location>
</feature>
<reference evidence="3 4" key="1">
    <citation type="submission" date="2023-11" db="EMBL/GenBank/DDBJ databases">
        <authorList>
            <person name="Okamura Y."/>
        </authorList>
    </citation>
    <scope>NUCLEOTIDE SEQUENCE [LARGE SCALE GENOMIC DNA]</scope>
</reference>
<dbReference type="Proteomes" id="UP001497472">
    <property type="component" value="Unassembled WGS sequence"/>
</dbReference>
<dbReference type="EMBL" id="CAVLEF010000007">
    <property type="protein sequence ID" value="CAK1545547.1"/>
    <property type="molecule type" value="Genomic_DNA"/>
</dbReference>
<feature type="compositionally biased region" description="Basic and acidic residues" evidence="1">
    <location>
        <begin position="77"/>
        <end position="86"/>
    </location>
</feature>
<evidence type="ECO:0000256" key="1">
    <source>
        <dbReference type="SAM" id="MobiDB-lite"/>
    </source>
</evidence>
<feature type="chain" id="PRO_5043909141" evidence="2">
    <location>
        <begin position="29"/>
        <end position="558"/>
    </location>
</feature>
<feature type="compositionally biased region" description="Polar residues" evidence="1">
    <location>
        <begin position="468"/>
        <end position="477"/>
    </location>
</feature>
<dbReference type="AlphaFoldDB" id="A0AAV1JAR1"/>
<comment type="caution">
    <text evidence="3">The sequence shown here is derived from an EMBL/GenBank/DDBJ whole genome shotgun (WGS) entry which is preliminary data.</text>
</comment>
<evidence type="ECO:0000313" key="3">
    <source>
        <dbReference type="EMBL" id="CAK1545547.1"/>
    </source>
</evidence>
<organism evidence="3 4">
    <name type="scientific">Leptosia nina</name>
    <dbReference type="NCBI Taxonomy" id="320188"/>
    <lineage>
        <taxon>Eukaryota</taxon>
        <taxon>Metazoa</taxon>
        <taxon>Ecdysozoa</taxon>
        <taxon>Arthropoda</taxon>
        <taxon>Hexapoda</taxon>
        <taxon>Insecta</taxon>
        <taxon>Pterygota</taxon>
        <taxon>Neoptera</taxon>
        <taxon>Endopterygota</taxon>
        <taxon>Lepidoptera</taxon>
        <taxon>Glossata</taxon>
        <taxon>Ditrysia</taxon>
        <taxon>Papilionoidea</taxon>
        <taxon>Pieridae</taxon>
        <taxon>Pierinae</taxon>
        <taxon>Leptosia</taxon>
    </lineage>
</organism>
<keyword evidence="2" id="KW-0732">Signal</keyword>
<feature type="signal peptide" evidence="2">
    <location>
        <begin position="1"/>
        <end position="28"/>
    </location>
</feature>
<gene>
    <name evidence="3" type="ORF">LNINA_LOCUS5187</name>
</gene>
<proteinExistence type="predicted"/>
<evidence type="ECO:0000313" key="4">
    <source>
        <dbReference type="Proteomes" id="UP001497472"/>
    </source>
</evidence>
<feature type="compositionally biased region" description="Basic and acidic residues" evidence="1">
    <location>
        <begin position="34"/>
        <end position="49"/>
    </location>
</feature>